<comment type="caution">
    <text evidence="2">The sequence shown here is derived from an EMBL/GenBank/DDBJ whole genome shotgun (WGS) entry which is preliminary data.</text>
</comment>
<dbReference type="STRING" id="1798471.A3A21_01670"/>
<dbReference type="PANTHER" id="PTHR46922:SF4">
    <property type="entry name" value="DHHA1 DOMAIN PROTEIN"/>
    <property type="match status" value="1"/>
</dbReference>
<dbReference type="InterPro" id="IPR038763">
    <property type="entry name" value="DHH_sf"/>
</dbReference>
<organism evidence="2 3">
    <name type="scientific">Candidatus Jorgensenbacteria bacterium RIFCSPLOWO2_01_FULL_45_25b</name>
    <dbReference type="NCBI Taxonomy" id="1798471"/>
    <lineage>
        <taxon>Bacteria</taxon>
        <taxon>Candidatus Joergenseniibacteriota</taxon>
    </lineage>
</organism>
<evidence type="ECO:0000259" key="1">
    <source>
        <dbReference type="Pfam" id="PF02272"/>
    </source>
</evidence>
<evidence type="ECO:0000313" key="2">
    <source>
        <dbReference type="EMBL" id="OGG40101.1"/>
    </source>
</evidence>
<dbReference type="AlphaFoldDB" id="A0A1F6BT40"/>
<dbReference type="EMBL" id="MFKK01000034">
    <property type="protein sequence ID" value="OGG40101.1"/>
    <property type="molecule type" value="Genomic_DNA"/>
</dbReference>
<dbReference type="GO" id="GO:0003676">
    <property type="term" value="F:nucleic acid binding"/>
    <property type="evidence" value="ECO:0007669"/>
    <property type="project" value="InterPro"/>
</dbReference>
<accession>A0A1F6BT40</accession>
<dbReference type="InterPro" id="IPR003156">
    <property type="entry name" value="DHHA1_dom"/>
</dbReference>
<reference evidence="2 3" key="1">
    <citation type="journal article" date="2016" name="Nat. Commun.">
        <title>Thousands of microbial genomes shed light on interconnected biogeochemical processes in an aquifer system.</title>
        <authorList>
            <person name="Anantharaman K."/>
            <person name="Brown C.T."/>
            <person name="Hug L.A."/>
            <person name="Sharon I."/>
            <person name="Castelle C.J."/>
            <person name="Probst A.J."/>
            <person name="Thomas B.C."/>
            <person name="Singh A."/>
            <person name="Wilkins M.J."/>
            <person name="Karaoz U."/>
            <person name="Brodie E.L."/>
            <person name="Williams K.H."/>
            <person name="Hubbard S.S."/>
            <person name="Banfield J.F."/>
        </authorList>
    </citation>
    <scope>NUCLEOTIDE SEQUENCE [LARGE SCALE GENOMIC DNA]</scope>
</reference>
<feature type="domain" description="DHHA1" evidence="1">
    <location>
        <begin position="211"/>
        <end position="273"/>
    </location>
</feature>
<evidence type="ECO:0000313" key="3">
    <source>
        <dbReference type="Proteomes" id="UP000176996"/>
    </source>
</evidence>
<dbReference type="SUPFAM" id="SSF64182">
    <property type="entry name" value="DHH phosphoesterases"/>
    <property type="match status" value="1"/>
</dbReference>
<proteinExistence type="predicted"/>
<dbReference type="Proteomes" id="UP000176996">
    <property type="component" value="Unassembled WGS sequence"/>
</dbReference>
<dbReference type="Pfam" id="PF02272">
    <property type="entry name" value="DHHA1"/>
    <property type="match status" value="1"/>
</dbReference>
<sequence>MIPITILYHANCPDGFSAAWATWKKLKTKARYLPVEHQTPPPENLEGGAIYMLDFVYKPEIIKNLAEKNKKIIIIDHHASAYEAIRKLTKSDLVNIEIVGKNEHSGAVLAWQHFHPKKPLPQIIKYVEDGDLWKFNLPRAKEILAVIDDENHNFKSWDNLAKKLENRKTRQEVIKKGGIVLEHKKRTIGRLVSKSKEVKFHGHKAKVINSPIFASEIGNELVRHGAKIAIIWHDDGKKIKVSLRSDGNVNVAKIAEKYGGGGHKAAASFRIPKNTSLPWKS</sequence>
<dbReference type="Gene3D" id="3.10.310.30">
    <property type="match status" value="1"/>
</dbReference>
<name>A0A1F6BT40_9BACT</name>
<dbReference type="PANTHER" id="PTHR46922">
    <property type="entry name" value="DHHA1 DOMAIN PROTEIN"/>
    <property type="match status" value="1"/>
</dbReference>
<protein>
    <recommendedName>
        <fullName evidence="1">DHHA1 domain-containing protein</fullName>
    </recommendedName>
</protein>
<gene>
    <name evidence="2" type="ORF">A3A21_01670</name>
</gene>